<dbReference type="Pfam" id="PF12796">
    <property type="entry name" value="Ank_2"/>
    <property type="match status" value="3"/>
</dbReference>
<dbReference type="InterPro" id="IPR036770">
    <property type="entry name" value="Ankyrin_rpt-contain_sf"/>
</dbReference>
<evidence type="ECO:0008006" key="5">
    <source>
        <dbReference type="Google" id="ProtNLM"/>
    </source>
</evidence>
<gene>
    <name evidence="3" type="ORF">M9Y10_026762</name>
</gene>
<evidence type="ECO:0000256" key="2">
    <source>
        <dbReference type="ARBA" id="ARBA00023043"/>
    </source>
</evidence>
<keyword evidence="2" id="KW-0040">ANK repeat</keyword>
<organism evidence="3 4">
    <name type="scientific">Tritrichomonas musculus</name>
    <dbReference type="NCBI Taxonomy" id="1915356"/>
    <lineage>
        <taxon>Eukaryota</taxon>
        <taxon>Metamonada</taxon>
        <taxon>Parabasalia</taxon>
        <taxon>Tritrichomonadida</taxon>
        <taxon>Tritrichomonadidae</taxon>
        <taxon>Tritrichomonas</taxon>
    </lineage>
</organism>
<comment type="caution">
    <text evidence="3">The sequence shown here is derived from an EMBL/GenBank/DDBJ whole genome shotgun (WGS) entry which is preliminary data.</text>
</comment>
<dbReference type="Gene3D" id="1.25.40.20">
    <property type="entry name" value="Ankyrin repeat-containing domain"/>
    <property type="match status" value="3"/>
</dbReference>
<dbReference type="InterPro" id="IPR002110">
    <property type="entry name" value="Ankyrin_rpt"/>
</dbReference>
<keyword evidence="1" id="KW-0677">Repeat</keyword>
<dbReference type="EMBL" id="JAPFFF010000040">
    <property type="protein sequence ID" value="KAK8841813.1"/>
    <property type="molecule type" value="Genomic_DNA"/>
</dbReference>
<evidence type="ECO:0000313" key="3">
    <source>
        <dbReference type="EMBL" id="KAK8841813.1"/>
    </source>
</evidence>
<evidence type="ECO:0000256" key="1">
    <source>
        <dbReference type="ARBA" id="ARBA00022737"/>
    </source>
</evidence>
<accession>A0ABR2H6G1</accession>
<dbReference type="SUPFAM" id="SSF48403">
    <property type="entry name" value="Ankyrin repeat"/>
    <property type="match status" value="2"/>
</dbReference>
<keyword evidence="4" id="KW-1185">Reference proteome</keyword>
<dbReference type="Proteomes" id="UP001470230">
    <property type="component" value="Unassembled WGS sequence"/>
</dbReference>
<reference evidence="3 4" key="1">
    <citation type="submission" date="2024-04" db="EMBL/GenBank/DDBJ databases">
        <title>Tritrichomonas musculus Genome.</title>
        <authorList>
            <person name="Alves-Ferreira E."/>
            <person name="Grigg M."/>
            <person name="Lorenzi H."/>
            <person name="Galac M."/>
        </authorList>
    </citation>
    <scope>NUCLEOTIDE SEQUENCE [LARGE SCALE GENOMIC DNA]</scope>
    <source>
        <strain evidence="3 4">EAF2021</strain>
    </source>
</reference>
<name>A0ABR2H6G1_9EUKA</name>
<dbReference type="PANTHER" id="PTHR24198:SF165">
    <property type="entry name" value="ANKYRIN REPEAT-CONTAINING PROTEIN-RELATED"/>
    <property type="match status" value="1"/>
</dbReference>
<dbReference type="SMART" id="SM00248">
    <property type="entry name" value="ANK"/>
    <property type="match status" value="12"/>
</dbReference>
<sequence>MQGIINLQEYLDGKKEIQKEILSLLSEQNPSFISLKKYIEEQKIHENVHNFRSFLYLLVMISNNHHRSPYFFNNLEAIILLFKDDFSRYLASTEIYNIFYTSKQIVHILLKNKITTMENLYPLFPEDSDQKTHNFFFNEMKQFLSEDSIKKIEEENDEIEKDPDQFERNREIGENETYLCQLIRSDSIDDFIIHINKKSISLKTIIKTSIFETNFMIINKEPSLIEYAAFFGSIQIFNYLRLNSIELTPDLWIYAIHGQNAEIIHLLEEFGVEPPNKSYDICLIEAIICHHNDIANYFVNKYFDQDVMTKNERIKTEIIISYNYEFFPNDFSDEKTFFDLCRIDNFPLFEYMINHNKSLNIECKKKMEIDDDKHIFTPFLVSIRNDNTNIFEYLIKRPEIDVNSIGLLINWNPFHEKTSTPLFHSIWMENPKIVRLLLEHEKIDANMKSYNKSYYENDGFYTVELLPLHEAIFSMNIEIIKLLLSCDKIDVNLTCQSYYSRNNYTQKFEEYGPFPKIFMVDNISIDIVKLFINHPNIDINQQSYLLNGENDEITDTPLTFSIRNKKFDIAKLLLNHPNIDVNSKYIVKNIQRPRFETKSALYLAIENKNDEIIDLLLANSKIDVNFQSTIDDSNSSFNEKKSVLYFAVENNNENLVKKLLSFKDIDVNYISLFINNPNKKIKKIPILHKAIENGNLQIVKYLLSSPNIDINIKSIIKRSDKDISKNVEKTTLQYAIVGGNIEIIKLLLANKNIDFNQKSCKLVLTPDSLINEEYTPLEISLVHDNADIFMLLFDHFTKIEKPTSEYLDHLFHMTKNEKIKKIIASLIK</sequence>
<proteinExistence type="predicted"/>
<dbReference type="PANTHER" id="PTHR24198">
    <property type="entry name" value="ANKYRIN REPEAT AND PROTEIN KINASE DOMAIN-CONTAINING PROTEIN"/>
    <property type="match status" value="1"/>
</dbReference>
<protein>
    <recommendedName>
        <fullName evidence="5">DUF3447 domain-containing protein</fullName>
    </recommendedName>
</protein>
<evidence type="ECO:0000313" key="4">
    <source>
        <dbReference type="Proteomes" id="UP001470230"/>
    </source>
</evidence>